<dbReference type="PANTHER" id="PTHR30336">
    <property type="entry name" value="INNER MEMBRANE PROTEIN, PROBABLE PERMEASE"/>
    <property type="match status" value="1"/>
</dbReference>
<gene>
    <name evidence="2" type="ORF">F0U60_37765</name>
</gene>
<protein>
    <submittedName>
        <fullName evidence="2">YdcF family protein</fullName>
    </submittedName>
</protein>
<dbReference type="PANTHER" id="PTHR30336:SF20">
    <property type="entry name" value="DUF218 DOMAIN-CONTAINING PROTEIN"/>
    <property type="match status" value="1"/>
</dbReference>
<dbReference type="EMBL" id="CP043494">
    <property type="protein sequence ID" value="WNG49232.1"/>
    <property type="molecule type" value="Genomic_DNA"/>
</dbReference>
<evidence type="ECO:0000313" key="2">
    <source>
        <dbReference type="EMBL" id="WNG49232.1"/>
    </source>
</evidence>
<keyword evidence="3" id="KW-1185">Reference proteome</keyword>
<accession>A0ABY9X1G2</accession>
<dbReference type="Proteomes" id="UP001611383">
    <property type="component" value="Chromosome"/>
</dbReference>
<proteinExistence type="predicted"/>
<organism evidence="2 3">
    <name type="scientific">Archangium minus</name>
    <dbReference type="NCBI Taxonomy" id="83450"/>
    <lineage>
        <taxon>Bacteria</taxon>
        <taxon>Pseudomonadati</taxon>
        <taxon>Myxococcota</taxon>
        <taxon>Myxococcia</taxon>
        <taxon>Myxococcales</taxon>
        <taxon>Cystobacterineae</taxon>
        <taxon>Archangiaceae</taxon>
        <taxon>Archangium</taxon>
    </lineage>
</organism>
<reference evidence="2 3" key="1">
    <citation type="submission" date="2019-08" db="EMBL/GenBank/DDBJ databases">
        <title>Archangium and Cystobacter genomes.</title>
        <authorList>
            <person name="Chen I.-C.K."/>
            <person name="Wielgoss S."/>
        </authorList>
    </citation>
    <scope>NUCLEOTIDE SEQUENCE [LARGE SCALE GENOMIC DNA]</scope>
    <source>
        <strain evidence="2 3">Cbm 6</strain>
    </source>
</reference>
<feature type="domain" description="DUF218" evidence="1">
    <location>
        <begin position="63"/>
        <end position="178"/>
    </location>
</feature>
<dbReference type="RefSeq" id="WP_395806912.1">
    <property type="nucleotide sequence ID" value="NZ_CP043494.1"/>
</dbReference>
<dbReference type="InterPro" id="IPR051599">
    <property type="entry name" value="Cell_Envelope_Assoc"/>
</dbReference>
<name>A0ABY9X1G2_9BACT</name>
<evidence type="ECO:0000313" key="3">
    <source>
        <dbReference type="Proteomes" id="UP001611383"/>
    </source>
</evidence>
<sequence>MNEPWTRAGIPIDTLALELNRIATFLARRDLEALTKAALRAQAGIEKVDLLLLLGNSLPRTAEWAAAAFASGIAERFMIAGGIGHSTPMLREAVRSNPLYSDLDLEGLSEAEIMAHISARAAGLEPRDILLETQSTNCGDNAVQSRNLVKRLGLSPRTVILMQDPTMQLRTHASFVQVWNTEAEGIQLLSHAPFVPQLVVRDGAFAIEPGTEAGPLWSVERFVSLLLGEIPRLHDDEAGYGPRGKGFIAHVDVPEDILEAYRQLLPAFGAWVRKPG</sequence>
<evidence type="ECO:0000259" key="1">
    <source>
        <dbReference type="Pfam" id="PF02698"/>
    </source>
</evidence>
<dbReference type="Pfam" id="PF02698">
    <property type="entry name" value="DUF218"/>
    <property type="match status" value="1"/>
</dbReference>
<dbReference type="Gene3D" id="1.10.3620.10">
    <property type="entry name" value="YdcF like domain"/>
    <property type="match status" value="1"/>
</dbReference>
<dbReference type="Gene3D" id="3.40.50.620">
    <property type="entry name" value="HUPs"/>
    <property type="match status" value="1"/>
</dbReference>
<dbReference type="InterPro" id="IPR014729">
    <property type="entry name" value="Rossmann-like_a/b/a_fold"/>
</dbReference>
<dbReference type="InterPro" id="IPR003848">
    <property type="entry name" value="DUF218"/>
</dbReference>